<evidence type="ECO:0000259" key="5">
    <source>
        <dbReference type="Pfam" id="PF00476"/>
    </source>
</evidence>
<protein>
    <recommendedName>
        <fullName evidence="2">DNA-directed DNA polymerase</fullName>
        <ecNumber evidence="2">2.7.7.7</ecNumber>
    </recommendedName>
</protein>
<dbReference type="GO" id="GO:0003887">
    <property type="term" value="F:DNA-directed DNA polymerase activity"/>
    <property type="evidence" value="ECO:0007669"/>
    <property type="project" value="UniProtKB-EC"/>
</dbReference>
<dbReference type="InterPro" id="IPR043502">
    <property type="entry name" value="DNA/RNA_pol_sf"/>
</dbReference>
<name>A0A7H4MAE8_KLEVA</name>
<dbReference type="GO" id="GO:0003677">
    <property type="term" value="F:DNA binding"/>
    <property type="evidence" value="ECO:0007669"/>
    <property type="project" value="InterPro"/>
</dbReference>
<dbReference type="PANTHER" id="PTHR10133">
    <property type="entry name" value="DNA POLYMERASE I"/>
    <property type="match status" value="1"/>
</dbReference>
<evidence type="ECO:0000313" key="6">
    <source>
        <dbReference type="EMBL" id="STS87298.1"/>
    </source>
</evidence>
<dbReference type="Pfam" id="PF00476">
    <property type="entry name" value="DNA_pol_A"/>
    <property type="match status" value="1"/>
</dbReference>
<dbReference type="GO" id="GO:0006261">
    <property type="term" value="P:DNA-templated DNA replication"/>
    <property type="evidence" value="ECO:0007669"/>
    <property type="project" value="InterPro"/>
</dbReference>
<dbReference type="SUPFAM" id="SSF56672">
    <property type="entry name" value="DNA/RNA polymerases"/>
    <property type="match status" value="1"/>
</dbReference>
<reference evidence="6 7" key="1">
    <citation type="submission" date="2018-06" db="EMBL/GenBank/DDBJ databases">
        <authorList>
            <consortium name="Pathogen Informatics"/>
            <person name="Doyle S."/>
        </authorList>
    </citation>
    <scope>NUCLEOTIDE SEQUENCE [LARGE SCALE GENOMIC DNA]</scope>
    <source>
        <strain evidence="6 7">NCTC9177</strain>
    </source>
</reference>
<feature type="domain" description="DNA-directed DNA polymerase family A palm" evidence="5">
    <location>
        <begin position="15"/>
        <end position="81"/>
    </location>
</feature>
<comment type="caution">
    <text evidence="6">The sequence shown here is derived from an EMBL/GenBank/DDBJ whole genome shotgun (WGS) entry which is preliminary data.</text>
</comment>
<sequence>MPGKRLISPPLNSCKRFLFEKQGIKPLKKTPGGAPSTSEEVLEELALDYPLPKVILEYRGLAKLKSTYTDKLPLMINPKTGARAYLLSSGGYCHWPFVVYRSKPAKYSSA</sequence>
<dbReference type="GO" id="GO:0006302">
    <property type="term" value="P:double-strand break repair"/>
    <property type="evidence" value="ECO:0007669"/>
    <property type="project" value="TreeGrafter"/>
</dbReference>
<evidence type="ECO:0000313" key="7">
    <source>
        <dbReference type="Proteomes" id="UP000254545"/>
    </source>
</evidence>
<dbReference type="PANTHER" id="PTHR10133:SF27">
    <property type="entry name" value="DNA POLYMERASE NU"/>
    <property type="match status" value="1"/>
</dbReference>
<proteinExistence type="predicted"/>
<dbReference type="EC" id="2.7.7.7" evidence="2"/>
<comment type="catalytic activity">
    <reaction evidence="4">
        <text>DNA(n) + a 2'-deoxyribonucleoside 5'-triphosphate = DNA(n+1) + diphosphate</text>
        <dbReference type="Rhea" id="RHEA:22508"/>
        <dbReference type="Rhea" id="RHEA-COMP:17339"/>
        <dbReference type="Rhea" id="RHEA-COMP:17340"/>
        <dbReference type="ChEBI" id="CHEBI:33019"/>
        <dbReference type="ChEBI" id="CHEBI:61560"/>
        <dbReference type="ChEBI" id="CHEBI:173112"/>
        <dbReference type="EC" id="2.7.7.7"/>
    </reaction>
</comment>
<evidence type="ECO:0000256" key="3">
    <source>
        <dbReference type="ARBA" id="ARBA00022705"/>
    </source>
</evidence>
<comment type="subunit">
    <text evidence="1">Single-chain monomer with multiple functions.</text>
</comment>
<evidence type="ECO:0000256" key="1">
    <source>
        <dbReference type="ARBA" id="ARBA00011541"/>
    </source>
</evidence>
<evidence type="ECO:0000256" key="4">
    <source>
        <dbReference type="ARBA" id="ARBA00049244"/>
    </source>
</evidence>
<dbReference type="EMBL" id="UGKR01000003">
    <property type="protein sequence ID" value="STS87298.1"/>
    <property type="molecule type" value="Genomic_DNA"/>
</dbReference>
<keyword evidence="6" id="KW-0808">Transferase</keyword>
<organism evidence="6 7">
    <name type="scientific">Klebsiella variicola</name>
    <dbReference type="NCBI Taxonomy" id="244366"/>
    <lineage>
        <taxon>Bacteria</taxon>
        <taxon>Pseudomonadati</taxon>
        <taxon>Pseudomonadota</taxon>
        <taxon>Gammaproteobacteria</taxon>
        <taxon>Enterobacterales</taxon>
        <taxon>Enterobacteriaceae</taxon>
        <taxon>Klebsiella/Raoultella group</taxon>
        <taxon>Klebsiella</taxon>
        <taxon>Klebsiella pneumoniae complex</taxon>
    </lineage>
</organism>
<keyword evidence="3" id="KW-0235">DNA replication</keyword>
<dbReference type="InterPro" id="IPR001098">
    <property type="entry name" value="DNA-dir_DNA_pol_A_palm_dom"/>
</dbReference>
<evidence type="ECO:0000256" key="2">
    <source>
        <dbReference type="ARBA" id="ARBA00012417"/>
    </source>
</evidence>
<keyword evidence="6" id="KW-0548">Nucleotidyltransferase</keyword>
<dbReference type="Gene3D" id="1.20.1060.10">
    <property type="entry name" value="Taq DNA Polymerase, Chain T, domain 4"/>
    <property type="match status" value="1"/>
</dbReference>
<accession>A0A7H4MAE8</accession>
<gene>
    <name evidence="6" type="primary">polA_5</name>
    <name evidence="6" type="ORF">NCTC9177_01083</name>
</gene>
<dbReference type="InterPro" id="IPR002298">
    <property type="entry name" value="DNA_polymerase_A"/>
</dbReference>
<dbReference type="Proteomes" id="UP000254545">
    <property type="component" value="Unassembled WGS sequence"/>
</dbReference>
<dbReference type="AlphaFoldDB" id="A0A7H4MAE8"/>